<keyword evidence="1" id="KW-0812">Transmembrane</keyword>
<accession>A0ABW6HHT9</accession>
<dbReference type="Proteomes" id="UP001600039">
    <property type="component" value="Unassembled WGS sequence"/>
</dbReference>
<reference evidence="2 3" key="1">
    <citation type="submission" date="2024-06" db="EMBL/GenBank/DDBJ databases">
        <title>Flavobacterium spp. isolated from glacier.</title>
        <authorList>
            <person name="Han D."/>
        </authorList>
    </citation>
    <scope>NUCLEOTIDE SEQUENCE [LARGE SCALE GENOMIC DNA]</scope>
    <source>
        <strain evidence="2 3">LB3P45</strain>
    </source>
</reference>
<organism evidence="2 3">
    <name type="scientific">Flavobacterium fructosi</name>
    <dbReference type="NCBI Taxonomy" id="3230416"/>
    <lineage>
        <taxon>Bacteria</taxon>
        <taxon>Pseudomonadati</taxon>
        <taxon>Bacteroidota</taxon>
        <taxon>Flavobacteriia</taxon>
        <taxon>Flavobacteriales</taxon>
        <taxon>Flavobacteriaceae</taxon>
        <taxon>Flavobacterium</taxon>
    </lineage>
</organism>
<keyword evidence="1" id="KW-1133">Transmembrane helix</keyword>
<evidence type="ECO:0008006" key="4">
    <source>
        <dbReference type="Google" id="ProtNLM"/>
    </source>
</evidence>
<proteinExistence type="predicted"/>
<feature type="transmembrane region" description="Helical" evidence="1">
    <location>
        <begin position="76"/>
        <end position="96"/>
    </location>
</feature>
<protein>
    <recommendedName>
        <fullName evidence="4">SMODS and SLOG-associating 2TM effector domain-containing protein</fullName>
    </recommendedName>
</protein>
<dbReference type="EMBL" id="JBHZQA010000001">
    <property type="protein sequence ID" value="MFE3846589.1"/>
    <property type="molecule type" value="Genomic_DNA"/>
</dbReference>
<evidence type="ECO:0000256" key="1">
    <source>
        <dbReference type="SAM" id="Phobius"/>
    </source>
</evidence>
<name>A0ABW6HHT9_9FLAO</name>
<keyword evidence="1" id="KW-0472">Membrane</keyword>
<dbReference type="RefSeq" id="WP_379856457.1">
    <property type="nucleotide sequence ID" value="NZ_JBHZQA010000001.1"/>
</dbReference>
<evidence type="ECO:0000313" key="3">
    <source>
        <dbReference type="Proteomes" id="UP001600039"/>
    </source>
</evidence>
<keyword evidence="3" id="KW-1185">Reference proteome</keyword>
<comment type="caution">
    <text evidence="2">The sequence shown here is derived from an EMBL/GenBank/DDBJ whole genome shotgun (WGS) entry which is preliminary data.</text>
</comment>
<evidence type="ECO:0000313" key="2">
    <source>
        <dbReference type="EMBL" id="MFE3846589.1"/>
    </source>
</evidence>
<feature type="transmembrane region" description="Helical" evidence="1">
    <location>
        <begin position="53"/>
        <end position="70"/>
    </location>
</feature>
<sequence length="160" mass="18285">MTANCTNTTKSEKVLEENSFFIISESKVTFKNYHAVIILNQISNTRLIKKRDFTANIIVLVFSVLFYVMVLQPLYLSTIVESLILALILISVGSCIENYSYKLLINKTDYDFNEIIVSKKNLNFAKIFLSKFPASTLSLLKTGVKQECEFDYQDLKNEVA</sequence>
<gene>
    <name evidence="2" type="ORF">ACFX5D_01230</name>
</gene>